<accession>A0A7J0H1M6</accession>
<evidence type="ECO:0000313" key="1">
    <source>
        <dbReference type="EMBL" id="GFZ16871.1"/>
    </source>
</evidence>
<keyword evidence="2" id="KW-1185">Reference proteome</keyword>
<dbReference type="Proteomes" id="UP000585474">
    <property type="component" value="Unassembled WGS sequence"/>
</dbReference>
<sequence length="38" mass="4425">MAEVEFRYFVEVLAWATDDRSLENAFAQFGDVIDLKID</sequence>
<protein>
    <submittedName>
        <fullName evidence="1">Cold, circadian rhythm, and rna binding 2</fullName>
    </submittedName>
</protein>
<name>A0A7J0H1M6_9ERIC</name>
<dbReference type="AlphaFoldDB" id="A0A7J0H1M6"/>
<proteinExistence type="predicted"/>
<organism evidence="1 2">
    <name type="scientific">Actinidia rufa</name>
    <dbReference type="NCBI Taxonomy" id="165716"/>
    <lineage>
        <taxon>Eukaryota</taxon>
        <taxon>Viridiplantae</taxon>
        <taxon>Streptophyta</taxon>
        <taxon>Embryophyta</taxon>
        <taxon>Tracheophyta</taxon>
        <taxon>Spermatophyta</taxon>
        <taxon>Magnoliopsida</taxon>
        <taxon>eudicotyledons</taxon>
        <taxon>Gunneridae</taxon>
        <taxon>Pentapetalae</taxon>
        <taxon>asterids</taxon>
        <taxon>Ericales</taxon>
        <taxon>Actinidiaceae</taxon>
        <taxon>Actinidia</taxon>
    </lineage>
</organism>
<comment type="caution">
    <text evidence="1">The sequence shown here is derived from an EMBL/GenBank/DDBJ whole genome shotgun (WGS) entry which is preliminary data.</text>
</comment>
<gene>
    <name evidence="1" type="ORF">Acr_26g0001410</name>
</gene>
<dbReference type="OrthoDB" id="439808at2759"/>
<reference evidence="1 2" key="1">
    <citation type="submission" date="2019-07" db="EMBL/GenBank/DDBJ databases">
        <title>De Novo Assembly of kiwifruit Actinidia rufa.</title>
        <authorList>
            <person name="Sugita-Konishi S."/>
            <person name="Sato K."/>
            <person name="Mori E."/>
            <person name="Abe Y."/>
            <person name="Kisaki G."/>
            <person name="Hamano K."/>
            <person name="Suezawa K."/>
            <person name="Otani M."/>
            <person name="Fukuda T."/>
            <person name="Manabe T."/>
            <person name="Gomi K."/>
            <person name="Tabuchi M."/>
            <person name="Akimitsu K."/>
            <person name="Kataoka I."/>
        </authorList>
    </citation>
    <scope>NUCLEOTIDE SEQUENCE [LARGE SCALE GENOMIC DNA]</scope>
    <source>
        <strain evidence="2">cv. Fuchu</strain>
    </source>
</reference>
<evidence type="ECO:0000313" key="2">
    <source>
        <dbReference type="Proteomes" id="UP000585474"/>
    </source>
</evidence>
<dbReference type="EMBL" id="BJWL01000026">
    <property type="protein sequence ID" value="GFZ16871.1"/>
    <property type="molecule type" value="Genomic_DNA"/>
</dbReference>